<dbReference type="PRINTS" id="PR00302">
    <property type="entry name" value="LUPUSLA"/>
</dbReference>
<comment type="caution">
    <text evidence="9">The sequence shown here is derived from an EMBL/GenBank/DDBJ whole genome shotgun (WGS) entry which is preliminary data.</text>
</comment>
<comment type="subcellular location">
    <subcellularLocation>
        <location evidence="1">Nucleus</location>
    </subcellularLocation>
</comment>
<dbReference type="Pfam" id="PF05383">
    <property type="entry name" value="La"/>
    <property type="match status" value="1"/>
</dbReference>
<dbReference type="CDD" id="cd12291">
    <property type="entry name" value="RRM1_La"/>
    <property type="match status" value="1"/>
</dbReference>
<feature type="domain" description="RRM" evidence="6">
    <location>
        <begin position="208"/>
        <end position="287"/>
    </location>
</feature>
<evidence type="ECO:0000256" key="5">
    <source>
        <dbReference type="SAM" id="MobiDB-lite"/>
    </source>
</evidence>
<evidence type="ECO:0000259" key="7">
    <source>
        <dbReference type="PROSITE" id="PS50961"/>
    </source>
</evidence>
<dbReference type="InterPro" id="IPR000504">
    <property type="entry name" value="RRM_dom"/>
</dbReference>
<feature type="region of interest" description="Disordered" evidence="5">
    <location>
        <begin position="39"/>
        <end position="79"/>
    </location>
</feature>
<dbReference type="EMBL" id="JABTTQ020000002">
    <property type="protein sequence ID" value="KAK6161837.1"/>
    <property type="molecule type" value="Genomic_DNA"/>
</dbReference>
<dbReference type="Gene3D" id="3.30.70.330">
    <property type="match status" value="2"/>
</dbReference>
<dbReference type="PROSITE" id="PS50961">
    <property type="entry name" value="HTH_LA"/>
    <property type="match status" value="1"/>
</dbReference>
<dbReference type="InterPro" id="IPR036390">
    <property type="entry name" value="WH_DNA-bd_sf"/>
</dbReference>
<evidence type="ECO:0008006" key="11">
    <source>
        <dbReference type="Google" id="ProtNLM"/>
    </source>
</evidence>
<dbReference type="SMART" id="SM00360">
    <property type="entry name" value="RRM"/>
    <property type="match status" value="2"/>
</dbReference>
<keyword evidence="10" id="KW-1185">Reference proteome</keyword>
<feature type="compositionally biased region" description="Basic residues" evidence="5">
    <location>
        <begin position="555"/>
        <end position="575"/>
    </location>
</feature>
<evidence type="ECO:0000256" key="1">
    <source>
        <dbReference type="ARBA" id="ARBA00004123"/>
    </source>
</evidence>
<dbReference type="CDD" id="cd08030">
    <property type="entry name" value="LA_like_plant"/>
    <property type="match status" value="1"/>
</dbReference>
<proteinExistence type="predicted"/>
<feature type="domain" description="XRRM" evidence="8">
    <location>
        <begin position="449"/>
        <end position="575"/>
    </location>
</feature>
<evidence type="ECO:0000256" key="2">
    <source>
        <dbReference type="ARBA" id="ARBA00022884"/>
    </source>
</evidence>
<dbReference type="Proteomes" id="UP001318860">
    <property type="component" value="Unassembled WGS sequence"/>
</dbReference>
<dbReference type="Pfam" id="PF08777">
    <property type="entry name" value="RRM_3"/>
    <property type="match status" value="1"/>
</dbReference>
<feature type="compositionally biased region" description="Basic and acidic residues" evidence="5">
    <location>
        <begin position="417"/>
        <end position="456"/>
    </location>
</feature>
<dbReference type="SMART" id="SM00715">
    <property type="entry name" value="LA"/>
    <property type="match status" value="1"/>
</dbReference>
<dbReference type="InterPro" id="IPR045180">
    <property type="entry name" value="La_dom_prot"/>
</dbReference>
<evidence type="ECO:0000256" key="3">
    <source>
        <dbReference type="ARBA" id="ARBA00023242"/>
    </source>
</evidence>
<dbReference type="PANTHER" id="PTHR22792:SF140">
    <property type="entry name" value="ACHILLES, ISOFORM A"/>
    <property type="match status" value="1"/>
</dbReference>
<accession>A0ABR0XRN9</accession>
<protein>
    <recommendedName>
        <fullName evidence="11">La protein 1</fullName>
    </recommendedName>
</protein>
<feature type="region of interest" description="Disordered" evidence="5">
    <location>
        <begin position="549"/>
        <end position="594"/>
    </location>
</feature>
<dbReference type="SUPFAM" id="SSF46785">
    <property type="entry name" value="Winged helix' DNA-binding domain"/>
    <property type="match status" value="1"/>
</dbReference>
<dbReference type="Gene3D" id="1.10.10.10">
    <property type="entry name" value="Winged helix-like DNA-binding domain superfamily/Winged helix DNA-binding domain"/>
    <property type="match status" value="1"/>
</dbReference>
<keyword evidence="2 4" id="KW-0694">RNA-binding</keyword>
<dbReference type="InterPro" id="IPR014886">
    <property type="entry name" value="La_xRRM"/>
</dbReference>
<keyword evidence="3" id="KW-0539">Nucleus</keyword>
<evidence type="ECO:0000256" key="4">
    <source>
        <dbReference type="PROSITE-ProRule" id="PRU00332"/>
    </source>
</evidence>
<dbReference type="PANTHER" id="PTHR22792">
    <property type="entry name" value="LUPUS LA PROTEIN-RELATED"/>
    <property type="match status" value="1"/>
</dbReference>
<organism evidence="9 10">
    <name type="scientific">Rehmannia glutinosa</name>
    <name type="common">Chinese foxglove</name>
    <dbReference type="NCBI Taxonomy" id="99300"/>
    <lineage>
        <taxon>Eukaryota</taxon>
        <taxon>Viridiplantae</taxon>
        <taxon>Streptophyta</taxon>
        <taxon>Embryophyta</taxon>
        <taxon>Tracheophyta</taxon>
        <taxon>Spermatophyta</taxon>
        <taxon>Magnoliopsida</taxon>
        <taxon>eudicotyledons</taxon>
        <taxon>Gunneridae</taxon>
        <taxon>Pentapetalae</taxon>
        <taxon>asterids</taxon>
        <taxon>lamiids</taxon>
        <taxon>Lamiales</taxon>
        <taxon>Orobanchaceae</taxon>
        <taxon>Rehmannieae</taxon>
        <taxon>Rehmannia</taxon>
    </lineage>
</organism>
<dbReference type="InterPro" id="IPR012677">
    <property type="entry name" value="Nucleotide-bd_a/b_plait_sf"/>
</dbReference>
<dbReference type="InterPro" id="IPR036388">
    <property type="entry name" value="WH-like_DNA-bd_sf"/>
</dbReference>
<dbReference type="InterPro" id="IPR006630">
    <property type="entry name" value="La_HTH"/>
</dbReference>
<reference evidence="9 10" key="1">
    <citation type="journal article" date="2021" name="Comput. Struct. Biotechnol. J.">
        <title>De novo genome assembly of the potent medicinal plant Rehmannia glutinosa using nanopore technology.</title>
        <authorList>
            <person name="Ma L."/>
            <person name="Dong C."/>
            <person name="Song C."/>
            <person name="Wang X."/>
            <person name="Zheng X."/>
            <person name="Niu Y."/>
            <person name="Chen S."/>
            <person name="Feng W."/>
        </authorList>
    </citation>
    <scope>NUCLEOTIDE SEQUENCE [LARGE SCALE GENOMIC DNA]</scope>
    <source>
        <strain evidence="9">DH-2019</strain>
    </source>
</reference>
<dbReference type="Pfam" id="PF00076">
    <property type="entry name" value="RRM_1"/>
    <property type="match status" value="1"/>
</dbReference>
<dbReference type="SUPFAM" id="SSF54928">
    <property type="entry name" value="RNA-binding domain, RBD"/>
    <property type="match status" value="2"/>
</dbReference>
<gene>
    <name evidence="9" type="ORF">DH2020_001678</name>
</gene>
<evidence type="ECO:0000313" key="9">
    <source>
        <dbReference type="EMBL" id="KAK6161837.1"/>
    </source>
</evidence>
<dbReference type="PROSITE" id="PS51939">
    <property type="entry name" value="XRRM"/>
    <property type="match status" value="1"/>
</dbReference>
<dbReference type="PROSITE" id="PS50102">
    <property type="entry name" value="RRM"/>
    <property type="match status" value="1"/>
</dbReference>
<feature type="compositionally biased region" description="Polar residues" evidence="5">
    <location>
        <begin position="361"/>
        <end position="375"/>
    </location>
</feature>
<feature type="region of interest" description="Disordered" evidence="5">
    <location>
        <begin position="357"/>
        <end position="456"/>
    </location>
</feature>
<evidence type="ECO:0000313" key="10">
    <source>
        <dbReference type="Proteomes" id="UP001318860"/>
    </source>
</evidence>
<name>A0ABR0XRN9_REHGL</name>
<dbReference type="InterPro" id="IPR002344">
    <property type="entry name" value="Lupus_La"/>
</dbReference>
<evidence type="ECO:0000259" key="8">
    <source>
        <dbReference type="PROSITE" id="PS51939"/>
    </source>
</evidence>
<dbReference type="InterPro" id="IPR035979">
    <property type="entry name" value="RBD_domain_sf"/>
</dbReference>
<evidence type="ECO:0000259" key="6">
    <source>
        <dbReference type="PROSITE" id="PS50102"/>
    </source>
</evidence>
<feature type="domain" description="HTH La-type RNA-binding" evidence="7">
    <location>
        <begin position="96"/>
        <end position="199"/>
    </location>
</feature>
<sequence>MSNLAPSEELMKQTYPSDLQHLCLHCPEVIHPQQFRARESTDGGWDEDDNCRFDEDGGGSFRSNDSDDDFISDDGNTASSSQFPCLPKLTAATMAPSLDEETAKKVIRQVEFYFSDSNLPRDKFLKNTISESDDGMVSLGLISSFSRMRGHLGLGDVKPEDVPEDTIEAVAETLRTSTFLRISEDGKKVGRVTELPKPEEAIKQCDDRTIAASPLEYDVKLEDVESFFSQYAKVNSVRLPRHAADNRVFCGTALIEFSSEEDAANVLKQTLSYSGVDLELKPKISNMLCSDLSIPRKCTAYMNAILFVVILFRTWVEFDAERAKQEEEATKTRPNYDCGRYPKGLIVAFKLKKISAEDSSEQNVNKESMSDNANVSKKDGEQDKMQVSSEETKLEVSEDGTDTKSHVENAEESEEKESDKAGAESEAKESGDTEKSPDIPNEKDDQGPGEQKRTIEAYKDNKDVVLREDLKSIFQKFGTVKFIDFNFGSDSGYVRFEDAGAAQKARAAAVLAEEGGLIVKNFIAALDPVTGEAEKEYWSLLRNSQEKYRDNYKSNRGRGGRHNRGGRHFGGKHSRSRENDSANRSNKVQKVGAA</sequence>
<feature type="compositionally biased region" description="Basic and acidic residues" evidence="5">
    <location>
        <begin position="376"/>
        <end position="409"/>
    </location>
</feature>